<accession>A0ABP2R362</accession>
<organism evidence="1 2">
    <name type="scientific">Fusobacterium hwasookii ChDC F128</name>
    <dbReference type="NCBI Taxonomy" id="1216362"/>
    <lineage>
        <taxon>Bacteria</taxon>
        <taxon>Fusobacteriati</taxon>
        <taxon>Fusobacteriota</taxon>
        <taxon>Fusobacteriia</taxon>
        <taxon>Fusobacteriales</taxon>
        <taxon>Fusobacteriaceae</taxon>
        <taxon>Fusobacterium</taxon>
    </lineage>
</organism>
<gene>
    <name evidence="1" type="ORF">B437_08963</name>
</gene>
<protein>
    <submittedName>
        <fullName evidence="1">Uncharacterized protein</fullName>
    </submittedName>
</protein>
<dbReference type="InterPro" id="IPR035416">
    <property type="entry name" value="DUF5376"/>
</dbReference>
<name>A0ABP2R362_9FUSO</name>
<dbReference type="EMBL" id="ALVD01000007">
    <property type="protein sequence ID" value="EJU07122.1"/>
    <property type="molecule type" value="Genomic_DNA"/>
</dbReference>
<reference evidence="2" key="1">
    <citation type="journal article" date="2012" name="J. Bacteriol.">
        <title>Draft Genome Sequence of Fusobacterium nucleatum ChDC F128, Isolated from a Periodontitis Lesion.</title>
        <authorList>
            <person name="Park S.N."/>
            <person name="Kong S.W."/>
            <person name="Kim H.S."/>
            <person name="Park M.S."/>
            <person name="Lee J.W."/>
            <person name="Cho E."/>
            <person name="Lim Y.K."/>
            <person name="Choi M.H."/>
            <person name="Chang Y.H."/>
            <person name="Shin J.H."/>
            <person name="Park H.S."/>
            <person name="Choi S.H."/>
            <person name="Kook J.K."/>
        </authorList>
    </citation>
    <scope>NUCLEOTIDE SEQUENCE [LARGE SCALE GENOMIC DNA]</scope>
    <source>
        <strain evidence="2">ChDC F128</strain>
    </source>
</reference>
<keyword evidence="2" id="KW-1185">Reference proteome</keyword>
<evidence type="ECO:0000313" key="2">
    <source>
        <dbReference type="Proteomes" id="UP000004829"/>
    </source>
</evidence>
<dbReference type="RefSeq" id="WP_005918807.1">
    <property type="nucleotide sequence ID" value="NZ_ALVD01000007.1"/>
</dbReference>
<dbReference type="Proteomes" id="UP000004829">
    <property type="component" value="Unassembled WGS sequence"/>
</dbReference>
<evidence type="ECO:0000313" key="1">
    <source>
        <dbReference type="EMBL" id="EJU07122.1"/>
    </source>
</evidence>
<proteinExistence type="predicted"/>
<sequence length="211" mass="25065">MKLKLCYKKVKFPPEIMLKKVIEPAMEAPKEDKTLNLFLSKLGKGVPLLCIEQLMKGKTESSLFYTMYREKVRLIGDTVTIYTEKNKSGEETKSFSKKEVIEALYRREEYAKKIYSESILCEYLDNLSPNGMPKYLEILKDKKIENTYIDSEVWEVDIITDKISIWFQFDKERLPENEVIISRDTLTKAMEKWYEFLQKKFSEEYEEIIEV</sequence>
<dbReference type="Pfam" id="PF17346">
    <property type="entry name" value="DUF5376"/>
    <property type="match status" value="1"/>
</dbReference>
<comment type="caution">
    <text evidence="1">The sequence shown here is derived from an EMBL/GenBank/DDBJ whole genome shotgun (WGS) entry which is preliminary data.</text>
</comment>